<proteinExistence type="predicted"/>
<feature type="region of interest" description="Disordered" evidence="1">
    <location>
        <begin position="30"/>
        <end position="56"/>
    </location>
</feature>
<gene>
    <name evidence="2" type="ORF">QOZ98_001795</name>
</gene>
<dbReference type="RefSeq" id="WP_308787114.1">
    <property type="nucleotide sequence ID" value="NZ_JAUSWB010000004.1"/>
</dbReference>
<dbReference type="EMBL" id="JAUSWB010000004">
    <property type="protein sequence ID" value="MDQ0428968.1"/>
    <property type="molecule type" value="Genomic_DNA"/>
</dbReference>
<evidence type="ECO:0000313" key="3">
    <source>
        <dbReference type="Proteomes" id="UP001241988"/>
    </source>
</evidence>
<accession>A0ABU0GUJ7</accession>
<sequence length="56" mass="6574">MERKVLDPRDAELRLDDDFNAVLNMIGEGAPDYAAYEEDEIPKQRQREEEKAKDLH</sequence>
<evidence type="ECO:0000256" key="1">
    <source>
        <dbReference type="SAM" id="MobiDB-lite"/>
    </source>
</evidence>
<comment type="caution">
    <text evidence="2">The sequence shown here is derived from an EMBL/GenBank/DDBJ whole genome shotgun (WGS) entry which is preliminary data.</text>
</comment>
<reference evidence="2 3" key="1">
    <citation type="submission" date="2023-07" db="EMBL/GenBank/DDBJ databases">
        <title>Genomic Encyclopedia of Type Strains, Phase IV (KMG-IV): sequencing the most valuable type-strain genomes for metagenomic binning, comparative biology and taxonomic classification.</title>
        <authorList>
            <person name="Goeker M."/>
        </authorList>
    </citation>
    <scope>NUCLEOTIDE SEQUENCE [LARGE SCALE GENOMIC DNA]</scope>
    <source>
        <strain evidence="2 3">DSM 16419</strain>
    </source>
</reference>
<evidence type="ECO:0008006" key="4">
    <source>
        <dbReference type="Google" id="ProtNLM"/>
    </source>
</evidence>
<dbReference type="Proteomes" id="UP001241988">
    <property type="component" value="Unassembled WGS sequence"/>
</dbReference>
<feature type="compositionally biased region" description="Basic and acidic residues" evidence="1">
    <location>
        <begin position="41"/>
        <end position="56"/>
    </location>
</feature>
<evidence type="ECO:0000313" key="2">
    <source>
        <dbReference type="EMBL" id="MDQ0428968.1"/>
    </source>
</evidence>
<name>A0ABU0GUJ7_9BACL</name>
<organism evidence="2 3">
    <name type="scientific">Planomicrobium stackebrandtii</name>
    <dbReference type="NCBI Taxonomy" id="253160"/>
    <lineage>
        <taxon>Bacteria</taxon>
        <taxon>Bacillati</taxon>
        <taxon>Bacillota</taxon>
        <taxon>Bacilli</taxon>
        <taxon>Bacillales</taxon>
        <taxon>Caryophanaceae</taxon>
        <taxon>Planomicrobium</taxon>
    </lineage>
</organism>
<protein>
    <recommendedName>
        <fullName evidence="4">YfhD family protein</fullName>
    </recommendedName>
</protein>
<keyword evidence="3" id="KW-1185">Reference proteome</keyword>